<dbReference type="AlphaFoldDB" id="A0A7K8ZBY3"/>
<sequence>ELFKCKGRHIPPFSGIREVSKYWERFLDTSEGFWRARGGLFWICGKSAYIDLPGRWSGSYTLGIIQPGFFLLPLAKGTKLGVPL</sequence>
<name>A0A7K8ZBY3_9PASS</name>
<evidence type="ECO:0000313" key="2">
    <source>
        <dbReference type="Proteomes" id="UP000558958"/>
    </source>
</evidence>
<proteinExistence type="predicted"/>
<dbReference type="EMBL" id="VWZD01013597">
    <property type="protein sequence ID" value="NXG12557.1"/>
    <property type="molecule type" value="Genomic_DNA"/>
</dbReference>
<feature type="non-terminal residue" evidence="1">
    <location>
        <position position="84"/>
    </location>
</feature>
<keyword evidence="2" id="KW-1185">Reference proteome</keyword>
<protein>
    <submittedName>
        <fullName evidence="1">ENR1 protein</fullName>
    </submittedName>
</protein>
<feature type="non-terminal residue" evidence="1">
    <location>
        <position position="1"/>
    </location>
</feature>
<organism evidence="1 2">
    <name type="scientific">Sakesphorus luctuosus</name>
    <dbReference type="NCBI Taxonomy" id="419690"/>
    <lineage>
        <taxon>Eukaryota</taxon>
        <taxon>Metazoa</taxon>
        <taxon>Chordata</taxon>
        <taxon>Craniata</taxon>
        <taxon>Vertebrata</taxon>
        <taxon>Euteleostomi</taxon>
        <taxon>Archelosauria</taxon>
        <taxon>Archosauria</taxon>
        <taxon>Dinosauria</taxon>
        <taxon>Saurischia</taxon>
        <taxon>Theropoda</taxon>
        <taxon>Coelurosauria</taxon>
        <taxon>Aves</taxon>
        <taxon>Neognathae</taxon>
        <taxon>Neoaves</taxon>
        <taxon>Telluraves</taxon>
        <taxon>Australaves</taxon>
        <taxon>Passeriformes</taxon>
        <taxon>Thamnophilidae</taxon>
        <taxon>Sakesphorus</taxon>
    </lineage>
</organism>
<comment type="caution">
    <text evidence="1">The sequence shown here is derived from an EMBL/GenBank/DDBJ whole genome shotgun (WGS) entry which is preliminary data.</text>
</comment>
<reference evidence="1 2" key="1">
    <citation type="submission" date="2019-09" db="EMBL/GenBank/DDBJ databases">
        <title>Bird 10,000 Genomes (B10K) Project - Family phase.</title>
        <authorList>
            <person name="Zhang G."/>
        </authorList>
    </citation>
    <scope>NUCLEOTIDE SEQUENCE [LARGE SCALE GENOMIC DNA]</scope>
    <source>
        <strain evidence="1">B10K-DU-001-06</strain>
        <tissue evidence="1">Muscle</tissue>
    </source>
</reference>
<gene>
    <name evidence="1" type="primary">Erv31_5</name>
    <name evidence="1" type="ORF">SAKLUC_R15430</name>
</gene>
<evidence type="ECO:0000313" key="1">
    <source>
        <dbReference type="EMBL" id="NXG12557.1"/>
    </source>
</evidence>
<accession>A0A7K8ZBY3</accession>
<dbReference type="Proteomes" id="UP000558958">
    <property type="component" value="Unassembled WGS sequence"/>
</dbReference>